<dbReference type="Proteomes" id="UP001596514">
    <property type="component" value="Unassembled WGS sequence"/>
</dbReference>
<dbReference type="PROSITE" id="PS00061">
    <property type="entry name" value="ADH_SHORT"/>
    <property type="match status" value="1"/>
</dbReference>
<evidence type="ECO:0000313" key="4">
    <source>
        <dbReference type="EMBL" id="MFC7605443.1"/>
    </source>
</evidence>
<sequence length="245" mass="25166">MPESTGTATLVTGGGRGIGKAIALEFASRGDSLVIADLDPDNAKAVAAECAERFGVAASAVRTDVMRPDDVRSLIRFTVAEYGRIGTVVNSAGVFPFAPVLDTTDEIWNLVIGVNLTGTFTVCREAARSMVETGGGSIVNIASGAGSMANPNLIAYSASKAGVLGMSRALAAELAPLIRVNVVSPGPTRTEGTTRAGAPLDTSRIPMKRTGEAEEIAHAVAFLASDEASFITGQTLHVNGGKFMP</sequence>
<comment type="caution">
    <text evidence="4">The sequence shown here is derived from an EMBL/GenBank/DDBJ whole genome shotgun (WGS) entry which is preliminary data.</text>
</comment>
<evidence type="ECO:0000256" key="1">
    <source>
        <dbReference type="ARBA" id="ARBA00006484"/>
    </source>
</evidence>
<dbReference type="NCBIfam" id="NF009466">
    <property type="entry name" value="PRK12826.1-2"/>
    <property type="match status" value="1"/>
</dbReference>
<gene>
    <name evidence="4" type="ORF">ACFQVD_35615</name>
</gene>
<dbReference type="InterPro" id="IPR020904">
    <property type="entry name" value="Sc_DH/Rdtase_CS"/>
</dbReference>
<dbReference type="InterPro" id="IPR002347">
    <property type="entry name" value="SDR_fam"/>
</dbReference>
<comment type="similarity">
    <text evidence="1">Belongs to the short-chain dehydrogenases/reductases (SDR) family.</text>
</comment>
<accession>A0ABW2TBI2</accession>
<dbReference type="PANTHER" id="PTHR42760:SF133">
    <property type="entry name" value="3-OXOACYL-[ACYL-CARRIER-PROTEIN] REDUCTASE"/>
    <property type="match status" value="1"/>
</dbReference>
<dbReference type="RefSeq" id="WP_343974847.1">
    <property type="nucleotide sequence ID" value="NZ_BAAAGK010000127.1"/>
</dbReference>
<dbReference type="CDD" id="cd05233">
    <property type="entry name" value="SDR_c"/>
    <property type="match status" value="1"/>
</dbReference>
<proteinExistence type="inferred from homology"/>
<dbReference type="Pfam" id="PF13561">
    <property type="entry name" value="adh_short_C2"/>
    <property type="match status" value="1"/>
</dbReference>
<organism evidence="4 5">
    <name type="scientific">Streptosporangium amethystogenes subsp. fukuiense</name>
    <dbReference type="NCBI Taxonomy" id="698418"/>
    <lineage>
        <taxon>Bacteria</taxon>
        <taxon>Bacillati</taxon>
        <taxon>Actinomycetota</taxon>
        <taxon>Actinomycetes</taxon>
        <taxon>Streptosporangiales</taxon>
        <taxon>Streptosporangiaceae</taxon>
        <taxon>Streptosporangium</taxon>
    </lineage>
</organism>
<dbReference type="InterPro" id="IPR057326">
    <property type="entry name" value="KR_dom"/>
</dbReference>
<dbReference type="InterPro" id="IPR036291">
    <property type="entry name" value="NAD(P)-bd_dom_sf"/>
</dbReference>
<evidence type="ECO:0000259" key="3">
    <source>
        <dbReference type="SMART" id="SM00822"/>
    </source>
</evidence>
<dbReference type="SMART" id="SM00822">
    <property type="entry name" value="PKS_KR"/>
    <property type="match status" value="1"/>
</dbReference>
<keyword evidence="5" id="KW-1185">Reference proteome</keyword>
<name>A0ABW2TBI2_9ACTN</name>
<dbReference type="SUPFAM" id="SSF51735">
    <property type="entry name" value="NAD(P)-binding Rossmann-fold domains"/>
    <property type="match status" value="1"/>
</dbReference>
<evidence type="ECO:0000313" key="5">
    <source>
        <dbReference type="Proteomes" id="UP001596514"/>
    </source>
</evidence>
<keyword evidence="2" id="KW-0560">Oxidoreductase</keyword>
<evidence type="ECO:0000256" key="2">
    <source>
        <dbReference type="ARBA" id="ARBA00023002"/>
    </source>
</evidence>
<dbReference type="EMBL" id="JBHTEE010000001">
    <property type="protein sequence ID" value="MFC7605443.1"/>
    <property type="molecule type" value="Genomic_DNA"/>
</dbReference>
<feature type="domain" description="Ketoreductase" evidence="3">
    <location>
        <begin position="8"/>
        <end position="181"/>
    </location>
</feature>
<dbReference type="Gene3D" id="3.40.50.720">
    <property type="entry name" value="NAD(P)-binding Rossmann-like Domain"/>
    <property type="match status" value="1"/>
</dbReference>
<dbReference type="PRINTS" id="PR00081">
    <property type="entry name" value="GDHRDH"/>
</dbReference>
<dbReference type="NCBIfam" id="NF005559">
    <property type="entry name" value="PRK07231.1"/>
    <property type="match status" value="1"/>
</dbReference>
<reference evidence="5" key="1">
    <citation type="journal article" date="2019" name="Int. J. Syst. Evol. Microbiol.">
        <title>The Global Catalogue of Microorganisms (GCM) 10K type strain sequencing project: providing services to taxonomists for standard genome sequencing and annotation.</title>
        <authorList>
            <consortium name="The Broad Institute Genomics Platform"/>
            <consortium name="The Broad Institute Genome Sequencing Center for Infectious Disease"/>
            <person name="Wu L."/>
            <person name="Ma J."/>
        </authorList>
    </citation>
    <scope>NUCLEOTIDE SEQUENCE [LARGE SCALE GENOMIC DNA]</scope>
    <source>
        <strain evidence="5">JCM 10083</strain>
    </source>
</reference>
<dbReference type="PRINTS" id="PR00080">
    <property type="entry name" value="SDRFAMILY"/>
</dbReference>
<dbReference type="PANTHER" id="PTHR42760">
    <property type="entry name" value="SHORT-CHAIN DEHYDROGENASES/REDUCTASES FAMILY MEMBER"/>
    <property type="match status" value="1"/>
</dbReference>
<protein>
    <submittedName>
        <fullName evidence="4">SDR family NAD(P)-dependent oxidoreductase</fullName>
    </submittedName>
</protein>